<dbReference type="GO" id="GO:0016616">
    <property type="term" value="F:oxidoreductase activity, acting on the CH-OH group of donors, NAD or NADP as acceptor"/>
    <property type="evidence" value="ECO:0007669"/>
    <property type="project" value="TreeGrafter"/>
</dbReference>
<reference evidence="3" key="1">
    <citation type="submission" date="2018-05" db="EMBL/GenBank/DDBJ databases">
        <authorList>
            <person name="Lanie J.A."/>
            <person name="Ng W.-L."/>
            <person name="Kazmierczak K.M."/>
            <person name="Andrzejewski T.M."/>
            <person name="Davidsen T.M."/>
            <person name="Wayne K.J."/>
            <person name="Tettelin H."/>
            <person name="Glass J.I."/>
            <person name="Rusch D."/>
            <person name="Podicherti R."/>
            <person name="Tsui H.-C.T."/>
            <person name="Winkler M.E."/>
        </authorList>
    </citation>
    <scope>NUCLEOTIDE SEQUENCE</scope>
</reference>
<protein>
    <recommendedName>
        <fullName evidence="4">3-oxoacyl-ACP reductase</fullName>
    </recommendedName>
</protein>
<dbReference type="PRINTS" id="PR00080">
    <property type="entry name" value="SDRFAMILY"/>
</dbReference>
<dbReference type="InterPro" id="IPR036291">
    <property type="entry name" value="NAD(P)-bd_dom_sf"/>
</dbReference>
<sequence length="265" mass="28499">MDIDLKNRKVIITGVSEGIGRSLALAFGESGARVAGSARNSERLHAIESEISGKGHFFFSSDFSKSDDIQTFHDEAISALGGVDILINNVGSIQKLTGFFDLSDEDWQEAFDVNLMSAVRSCRLFSSTLKQSDSARIINITSVAASRPGDVFPHYSAMKAGLCNLTISLARTLAKEKILVNSVSPGPVWSKSWEDEAKNIAEKSGNNLQDVAAEIRASSAETLLLKRMGVPDDVTGLVLFLASDLSSWITASNFTVDGGFAQNPY</sequence>
<evidence type="ECO:0008006" key="4">
    <source>
        <dbReference type="Google" id="ProtNLM"/>
    </source>
</evidence>
<dbReference type="Gene3D" id="3.40.50.720">
    <property type="entry name" value="NAD(P)-binding Rossmann-like Domain"/>
    <property type="match status" value="1"/>
</dbReference>
<dbReference type="AlphaFoldDB" id="A0A382EHY6"/>
<dbReference type="PRINTS" id="PR00081">
    <property type="entry name" value="GDHRDH"/>
</dbReference>
<organism evidence="3">
    <name type="scientific">marine metagenome</name>
    <dbReference type="NCBI Taxonomy" id="408172"/>
    <lineage>
        <taxon>unclassified sequences</taxon>
        <taxon>metagenomes</taxon>
        <taxon>ecological metagenomes</taxon>
    </lineage>
</organism>
<evidence type="ECO:0000256" key="2">
    <source>
        <dbReference type="ARBA" id="ARBA00023002"/>
    </source>
</evidence>
<dbReference type="InterPro" id="IPR002347">
    <property type="entry name" value="SDR_fam"/>
</dbReference>
<comment type="similarity">
    <text evidence="1">Belongs to the short-chain dehydrogenases/reductases (SDR) family.</text>
</comment>
<dbReference type="PANTHER" id="PTHR42760">
    <property type="entry name" value="SHORT-CHAIN DEHYDROGENASES/REDUCTASES FAMILY MEMBER"/>
    <property type="match status" value="1"/>
</dbReference>
<accession>A0A382EHY6</accession>
<dbReference type="EMBL" id="UINC01044308">
    <property type="protein sequence ID" value="SVB49581.1"/>
    <property type="molecule type" value="Genomic_DNA"/>
</dbReference>
<evidence type="ECO:0000313" key="3">
    <source>
        <dbReference type="EMBL" id="SVB49581.1"/>
    </source>
</evidence>
<evidence type="ECO:0000256" key="1">
    <source>
        <dbReference type="ARBA" id="ARBA00006484"/>
    </source>
</evidence>
<dbReference type="FunFam" id="3.40.50.720:FF:000084">
    <property type="entry name" value="Short-chain dehydrogenase reductase"/>
    <property type="match status" value="1"/>
</dbReference>
<proteinExistence type="inferred from homology"/>
<dbReference type="Pfam" id="PF13561">
    <property type="entry name" value="adh_short_C2"/>
    <property type="match status" value="1"/>
</dbReference>
<gene>
    <name evidence="3" type="ORF">METZ01_LOCUS202435</name>
</gene>
<dbReference type="PANTHER" id="PTHR42760:SF133">
    <property type="entry name" value="3-OXOACYL-[ACYL-CARRIER-PROTEIN] REDUCTASE"/>
    <property type="match status" value="1"/>
</dbReference>
<keyword evidence="2" id="KW-0560">Oxidoreductase</keyword>
<dbReference type="SUPFAM" id="SSF51735">
    <property type="entry name" value="NAD(P)-binding Rossmann-fold domains"/>
    <property type="match status" value="1"/>
</dbReference>
<name>A0A382EHY6_9ZZZZ</name>